<feature type="compositionally biased region" description="Basic and acidic residues" evidence="1">
    <location>
        <begin position="153"/>
        <end position="168"/>
    </location>
</feature>
<comment type="caution">
    <text evidence="4">The sequence shown here is derived from an EMBL/GenBank/DDBJ whole genome shotgun (WGS) entry which is preliminary data.</text>
</comment>
<gene>
    <name evidence="4" type="ORF">CYNAS_LOCUS4446</name>
</gene>
<keyword evidence="5" id="KW-1185">Reference proteome</keyword>
<dbReference type="Pfam" id="PF02520">
    <property type="entry name" value="ANIS5_cation-bd"/>
    <property type="match status" value="1"/>
</dbReference>
<proteinExistence type="predicted"/>
<dbReference type="EMBL" id="CATQJL010000112">
    <property type="protein sequence ID" value="CAJ0592463.1"/>
    <property type="molecule type" value="Genomic_DNA"/>
</dbReference>
<feature type="region of interest" description="Disordered" evidence="1">
    <location>
        <begin position="148"/>
        <end position="173"/>
    </location>
</feature>
<keyword evidence="2" id="KW-0732">Signal</keyword>
<feature type="signal peptide" evidence="2">
    <location>
        <begin position="1"/>
        <end position="15"/>
    </location>
</feature>
<protein>
    <recommendedName>
        <fullName evidence="3">SXP/RAL-2 family protein Ani s 5-like cation-binding domain-containing protein</fullName>
    </recommendedName>
</protein>
<accession>A0AA36GJK6</accession>
<evidence type="ECO:0000259" key="3">
    <source>
        <dbReference type="Pfam" id="PF02520"/>
    </source>
</evidence>
<evidence type="ECO:0000313" key="4">
    <source>
        <dbReference type="EMBL" id="CAJ0592463.1"/>
    </source>
</evidence>
<feature type="chain" id="PRO_5041383710" description="SXP/RAL-2 family protein Ani s 5-like cation-binding domain-containing protein" evidence="2">
    <location>
        <begin position="16"/>
        <end position="224"/>
    </location>
</feature>
<dbReference type="Proteomes" id="UP001176961">
    <property type="component" value="Unassembled WGS sequence"/>
</dbReference>
<evidence type="ECO:0000256" key="2">
    <source>
        <dbReference type="SAM" id="SignalP"/>
    </source>
</evidence>
<name>A0AA36GJK6_CYLNA</name>
<dbReference type="AlphaFoldDB" id="A0AA36GJK6"/>
<organism evidence="4 5">
    <name type="scientific">Cylicocyclus nassatus</name>
    <name type="common">Nematode worm</name>
    <dbReference type="NCBI Taxonomy" id="53992"/>
    <lineage>
        <taxon>Eukaryota</taxon>
        <taxon>Metazoa</taxon>
        <taxon>Ecdysozoa</taxon>
        <taxon>Nematoda</taxon>
        <taxon>Chromadorea</taxon>
        <taxon>Rhabditida</taxon>
        <taxon>Rhabditina</taxon>
        <taxon>Rhabditomorpha</taxon>
        <taxon>Strongyloidea</taxon>
        <taxon>Strongylidae</taxon>
        <taxon>Cylicocyclus</taxon>
    </lineage>
</organism>
<evidence type="ECO:0000256" key="1">
    <source>
        <dbReference type="SAM" id="MobiDB-lite"/>
    </source>
</evidence>
<dbReference type="InterPro" id="IPR003677">
    <property type="entry name" value="ANIS5_cation-bd"/>
</dbReference>
<feature type="domain" description="SXP/RAL-2 family protein Ani s 5-like cation-binding" evidence="3">
    <location>
        <begin position="40"/>
        <end position="141"/>
    </location>
</feature>
<sequence length="224" mass="26234">MRLIAFLALFIIARCRRSSRYKTWRADQYSQTFRNLRSSPEFIKITKSLSMTVGQQKQALRDLASRNRVLGEMEDYIEASDAKLRQMKAKTQKIAEELPRGLQEYWKIMEYPYQTAVEKHYALKKIKLQNPALFEVINFMVDSKKQCPTKKMKTGERSGRFDSSEKNTPRGNPYQKVRYINPLVLSETRDHRNRIDTGRGSSHGTSMFMGTSYDFDMDGLTYLR</sequence>
<evidence type="ECO:0000313" key="5">
    <source>
        <dbReference type="Proteomes" id="UP001176961"/>
    </source>
</evidence>
<reference evidence="4" key="1">
    <citation type="submission" date="2023-07" db="EMBL/GenBank/DDBJ databases">
        <authorList>
            <consortium name="CYATHOMIX"/>
        </authorList>
    </citation>
    <scope>NUCLEOTIDE SEQUENCE</scope>
    <source>
        <strain evidence="4">N/A</strain>
    </source>
</reference>